<protein>
    <submittedName>
        <fullName evidence="1">Uncharacterized protein</fullName>
    </submittedName>
</protein>
<gene>
    <name evidence="1" type="ORF">SMD44_08256</name>
</gene>
<accession>A0A1Z1WQU6</accession>
<name>A0A1Z1WQU6_9ACTN</name>
<sequence>MPFREAEQFGDGLGGARHGVQVGAQPLGAFGERGSVRSRWTSWATRSPVASATWRSIPAP</sequence>
<evidence type="ECO:0000313" key="1">
    <source>
        <dbReference type="EMBL" id="ARX88769.1"/>
    </source>
</evidence>
<dbReference type="EMBL" id="CP021748">
    <property type="protein sequence ID" value="ARX88769.1"/>
    <property type="molecule type" value="Genomic_DNA"/>
</dbReference>
<organism evidence="1 2">
    <name type="scientific">Streptomyces alboflavus</name>
    <dbReference type="NCBI Taxonomy" id="67267"/>
    <lineage>
        <taxon>Bacteria</taxon>
        <taxon>Bacillati</taxon>
        <taxon>Actinomycetota</taxon>
        <taxon>Actinomycetes</taxon>
        <taxon>Kitasatosporales</taxon>
        <taxon>Streptomycetaceae</taxon>
        <taxon>Streptomyces</taxon>
    </lineage>
</organism>
<dbReference type="KEGG" id="salf:SMD44_08256"/>
<evidence type="ECO:0000313" key="2">
    <source>
        <dbReference type="Proteomes" id="UP000195880"/>
    </source>
</evidence>
<dbReference type="Proteomes" id="UP000195880">
    <property type="component" value="Chromosome"/>
</dbReference>
<dbReference type="AlphaFoldDB" id="A0A1Z1WQU6"/>
<proteinExistence type="predicted"/>
<keyword evidence="2" id="KW-1185">Reference proteome</keyword>
<reference evidence="1 2" key="1">
    <citation type="submission" date="2017-05" db="EMBL/GenBank/DDBJ databases">
        <title>Streptomyces alboflavus Genome sequencing and assembly.</title>
        <authorList>
            <person name="Wang Y."/>
            <person name="Du B."/>
            <person name="Ding Y."/>
            <person name="Liu H."/>
            <person name="Hou Q."/>
            <person name="Liu K."/>
            <person name="Wang C."/>
            <person name="Yao L."/>
        </authorList>
    </citation>
    <scope>NUCLEOTIDE SEQUENCE [LARGE SCALE GENOMIC DNA]</scope>
    <source>
        <strain evidence="1 2">MDJK44</strain>
    </source>
</reference>